<keyword evidence="2" id="KW-1185">Reference proteome</keyword>
<comment type="caution">
    <text evidence="1">The sequence shown here is derived from an EMBL/GenBank/DDBJ whole genome shotgun (WGS) entry which is preliminary data.</text>
</comment>
<organism evidence="1 2">
    <name type="scientific">Orbilia ellipsospora</name>
    <dbReference type="NCBI Taxonomy" id="2528407"/>
    <lineage>
        <taxon>Eukaryota</taxon>
        <taxon>Fungi</taxon>
        <taxon>Dikarya</taxon>
        <taxon>Ascomycota</taxon>
        <taxon>Pezizomycotina</taxon>
        <taxon>Orbiliomycetes</taxon>
        <taxon>Orbiliales</taxon>
        <taxon>Orbiliaceae</taxon>
        <taxon>Orbilia</taxon>
    </lineage>
</organism>
<evidence type="ECO:0000313" key="2">
    <source>
        <dbReference type="Proteomes" id="UP001365542"/>
    </source>
</evidence>
<protein>
    <recommendedName>
        <fullName evidence="3">F-box domain-containing protein</fullName>
    </recommendedName>
</protein>
<dbReference type="Proteomes" id="UP001365542">
    <property type="component" value="Unassembled WGS sequence"/>
</dbReference>
<reference evidence="1 2" key="1">
    <citation type="submission" date="2019-10" db="EMBL/GenBank/DDBJ databases">
        <authorList>
            <person name="Palmer J.M."/>
        </authorList>
    </citation>
    <scope>NUCLEOTIDE SEQUENCE [LARGE SCALE GENOMIC DNA]</scope>
    <source>
        <strain evidence="1 2">TWF694</strain>
    </source>
</reference>
<gene>
    <name evidence="1" type="ORF">TWF694_007276</name>
</gene>
<dbReference type="EMBL" id="JAVHJO010000003">
    <property type="protein sequence ID" value="KAK6541467.1"/>
    <property type="molecule type" value="Genomic_DNA"/>
</dbReference>
<evidence type="ECO:0000313" key="1">
    <source>
        <dbReference type="EMBL" id="KAK6541467.1"/>
    </source>
</evidence>
<sequence length="456" mass="52022">MDYLLSFMPSSREKPRMPELRELSGVSRLLDMSVDLNPNSTAGSSLATRFLSMFTSKGWNELFASLASSRRSTDGSMDFARPAQYRRGAGSIGPTLFDLPNELITMIIDQPILTDLDRIRFGSTCAHLMRNTIPVLYKYALLRYPIKNMEMYQNMKLVGHLVQELIIHVPSNVEPVIEERDYIAPYEILNRMTGLQSVTIYFDARVGPHEVTCLLKYLLSTKERLRRITLDIIELRNPMAAYESRTVYDMKRAIADLTPPGSTLPGAELRNLSICIKSSPNLITADGLRQLFVGHCEKLESLRMVPQIRNGDVLDLRPFRSSRMIRVHWIIREGTPDIFIPAQQSASNPNTVQCAKIHTLVAPRFLLDHLYPEDYEFPFPNLTILNVTMHQLGGARESFASDDTLQDELRTIAQRLFRDIKMLQIFILVEEKDGMFLEMSFRRGGDGSPQLNKLIY</sequence>
<accession>A0AAV9XIP3</accession>
<evidence type="ECO:0008006" key="3">
    <source>
        <dbReference type="Google" id="ProtNLM"/>
    </source>
</evidence>
<dbReference type="AlphaFoldDB" id="A0AAV9XIP3"/>
<proteinExistence type="predicted"/>
<name>A0AAV9XIP3_9PEZI</name>